<dbReference type="InterPro" id="IPR003593">
    <property type="entry name" value="AAA+_ATPase"/>
</dbReference>
<feature type="domain" description="SRP54-type proteins GTP-binding" evidence="10">
    <location>
        <begin position="268"/>
        <end position="281"/>
    </location>
</feature>
<evidence type="ECO:0000256" key="4">
    <source>
        <dbReference type="ARBA" id="ARBA00022884"/>
    </source>
</evidence>
<comment type="domain">
    <text evidence="9">Composed of three domains: the N-terminal N domain, which is responsible for interactions with the ribosome, the central G domain, which binds GTP, and the C-terminal M domain, which binds the RNA and the signal sequence of the RNC.</text>
</comment>
<dbReference type="InterPro" id="IPR022941">
    <property type="entry name" value="SRP54"/>
</dbReference>
<comment type="subunit">
    <text evidence="9">Part of the signal recognition particle protein translocation system, which is composed of SRP and FtsY.</text>
</comment>
<keyword evidence="3 9" id="KW-0378">Hydrolase</keyword>
<dbReference type="Gene3D" id="3.40.50.300">
    <property type="entry name" value="P-loop containing nucleotide triphosphate hydrolases"/>
    <property type="match status" value="1"/>
</dbReference>
<evidence type="ECO:0000256" key="6">
    <source>
        <dbReference type="ARBA" id="ARBA00023135"/>
    </source>
</evidence>
<dbReference type="SMART" id="SM00962">
    <property type="entry name" value="SRP54"/>
    <property type="match status" value="1"/>
</dbReference>
<comment type="similarity">
    <text evidence="1 9">Belongs to the GTP-binding SRP family. SRP54 subfamily.</text>
</comment>
<sequence length="443" mass="48748">MFDNLSARLDSVFKKLKGHGKLTEKNIEEGLKEVRMALLEADVHYKVAKNFIASVKTRALGQEVMRSLTPGQQVVKIVNDELTALMGSQNESLNLSGPKPVSVMLVGLQGSGKTTTTGKLAVSLRKEGKKPYLVPADVYRPAAIEQLRTLGEQLDVPVYPSDGDMDPVEICRKARIAAQKAGCDTLLLDTAGRLHIDEALMDELVRIRDEVQPSEILLVADAMTGQDAVNIAESFDKALDIGGVVLSKMDGDARGGAALSIKSITGKPIKFIGVGEKLNQLEPFHPDRLASSILGMGDVLTLIEKAQSVIDEEKAVELEKKLRKSQFSLEDFRDQMVQIRKMGSLKDLLGMIPGMSKVKQFKNMEVDENELVRIEAIINSMTPKERTNHAIINGSRRKRIARGSGTRVQDVNRLLKNYTQVMKMIKKLNKGGMRGFGRGMLPF</sequence>
<evidence type="ECO:0000313" key="11">
    <source>
        <dbReference type="EMBL" id="GBC59451.1"/>
    </source>
</evidence>
<dbReference type="NCBIfam" id="TIGR00959">
    <property type="entry name" value="ffh"/>
    <property type="match status" value="1"/>
</dbReference>
<dbReference type="RefSeq" id="WP_124326966.1">
    <property type="nucleotide sequence ID" value="NZ_BEXT01000001.1"/>
</dbReference>
<dbReference type="AlphaFoldDB" id="A0A401FR64"/>
<dbReference type="PANTHER" id="PTHR11564">
    <property type="entry name" value="SIGNAL RECOGNITION PARTICLE 54K PROTEIN SRP54"/>
    <property type="match status" value="1"/>
</dbReference>
<dbReference type="GO" id="GO:0006614">
    <property type="term" value="P:SRP-dependent cotranslational protein targeting to membrane"/>
    <property type="evidence" value="ECO:0007669"/>
    <property type="project" value="InterPro"/>
</dbReference>
<dbReference type="InterPro" id="IPR013822">
    <property type="entry name" value="Signal_recog_particl_SRP54_hlx"/>
</dbReference>
<dbReference type="FunFam" id="3.40.50.300:FF:000022">
    <property type="entry name" value="Signal recognition particle 54 kDa subunit"/>
    <property type="match status" value="1"/>
</dbReference>
<gene>
    <name evidence="9" type="primary">ffh</name>
    <name evidence="11" type="ORF">DENIS_0390</name>
</gene>
<keyword evidence="9" id="KW-0963">Cytoplasm</keyword>
<dbReference type="Gene3D" id="1.10.260.30">
    <property type="entry name" value="Signal recognition particle, SRP54 subunit, M-domain"/>
    <property type="match status" value="1"/>
</dbReference>
<keyword evidence="5 9" id="KW-0342">GTP-binding</keyword>
<dbReference type="OrthoDB" id="9804720at2"/>
<dbReference type="EMBL" id="BEXT01000001">
    <property type="protein sequence ID" value="GBC59451.1"/>
    <property type="molecule type" value="Genomic_DNA"/>
</dbReference>
<dbReference type="EC" id="3.6.5.4" evidence="9"/>
<evidence type="ECO:0000256" key="5">
    <source>
        <dbReference type="ARBA" id="ARBA00023134"/>
    </source>
</evidence>
<dbReference type="SMART" id="SM00963">
    <property type="entry name" value="SRP54_N"/>
    <property type="match status" value="1"/>
</dbReference>
<dbReference type="GO" id="GO:0003924">
    <property type="term" value="F:GTPase activity"/>
    <property type="evidence" value="ECO:0007669"/>
    <property type="project" value="UniProtKB-UniRule"/>
</dbReference>
<dbReference type="Proteomes" id="UP000288096">
    <property type="component" value="Unassembled WGS sequence"/>
</dbReference>
<dbReference type="SUPFAM" id="SSF52540">
    <property type="entry name" value="P-loop containing nucleoside triphosphate hydrolases"/>
    <property type="match status" value="1"/>
</dbReference>
<dbReference type="HAMAP" id="MF_00306">
    <property type="entry name" value="SRP54"/>
    <property type="match status" value="1"/>
</dbReference>
<feature type="binding site" evidence="9">
    <location>
        <begin position="247"/>
        <end position="250"/>
    </location>
    <ligand>
        <name>GTP</name>
        <dbReference type="ChEBI" id="CHEBI:37565"/>
    </ligand>
</feature>
<evidence type="ECO:0000313" key="12">
    <source>
        <dbReference type="Proteomes" id="UP000288096"/>
    </source>
</evidence>
<proteinExistence type="inferred from homology"/>
<keyword evidence="2 9" id="KW-0547">Nucleotide-binding</keyword>
<feature type="binding site" evidence="9">
    <location>
        <begin position="107"/>
        <end position="114"/>
    </location>
    <ligand>
        <name>GTP</name>
        <dbReference type="ChEBI" id="CHEBI:37565"/>
    </ligand>
</feature>
<dbReference type="InterPro" id="IPR004780">
    <property type="entry name" value="SRP"/>
</dbReference>
<dbReference type="Pfam" id="PF00448">
    <property type="entry name" value="SRP54"/>
    <property type="match status" value="1"/>
</dbReference>
<dbReference type="PROSITE" id="PS00300">
    <property type="entry name" value="SRP54"/>
    <property type="match status" value="1"/>
</dbReference>
<dbReference type="GO" id="GO:0008312">
    <property type="term" value="F:7S RNA binding"/>
    <property type="evidence" value="ECO:0007669"/>
    <property type="project" value="InterPro"/>
</dbReference>
<dbReference type="InterPro" id="IPR000897">
    <property type="entry name" value="SRP54_GTPase_dom"/>
</dbReference>
<organism evidence="11 12">
    <name type="scientific">Desulfonema ishimotonii</name>
    <dbReference type="NCBI Taxonomy" id="45657"/>
    <lineage>
        <taxon>Bacteria</taxon>
        <taxon>Pseudomonadati</taxon>
        <taxon>Thermodesulfobacteriota</taxon>
        <taxon>Desulfobacteria</taxon>
        <taxon>Desulfobacterales</taxon>
        <taxon>Desulfococcaceae</taxon>
        <taxon>Desulfonema</taxon>
    </lineage>
</organism>
<dbReference type="InterPro" id="IPR042101">
    <property type="entry name" value="SRP54_N_sf"/>
</dbReference>
<protein>
    <recommendedName>
        <fullName evidence="9">Signal recognition particle protein</fullName>
        <ecNumber evidence="9">3.6.5.4</ecNumber>
    </recommendedName>
    <alternativeName>
        <fullName evidence="9">Fifty-four homolog</fullName>
    </alternativeName>
</protein>
<keyword evidence="6 9" id="KW-0733">Signal recognition particle</keyword>
<evidence type="ECO:0000256" key="8">
    <source>
        <dbReference type="ARBA" id="ARBA00048027"/>
    </source>
</evidence>
<name>A0A401FR64_9BACT</name>
<reference evidence="12" key="2">
    <citation type="submission" date="2019-01" db="EMBL/GenBank/DDBJ databases">
        <title>Genome sequence of Desulfonema ishimotonii strain Tokyo 01.</title>
        <authorList>
            <person name="Fukui M."/>
        </authorList>
    </citation>
    <scope>NUCLEOTIDE SEQUENCE [LARGE SCALE GENOMIC DNA]</scope>
    <source>
        <strain evidence="12">Tokyo 01</strain>
    </source>
</reference>
<dbReference type="InterPro" id="IPR004125">
    <property type="entry name" value="Signal_recog_particle_SRP54_M"/>
</dbReference>
<comment type="function">
    <text evidence="9">Involved in targeting and insertion of nascent membrane proteins into the cytoplasmic membrane. Binds to the hydrophobic signal sequence of the ribosome-nascent chain (RNC) as it emerges from the ribosomes. The SRP-RNC complex is then targeted to the cytoplasmic membrane where it interacts with the SRP receptor FtsY.</text>
</comment>
<reference evidence="12" key="1">
    <citation type="submission" date="2017-11" db="EMBL/GenBank/DDBJ databases">
        <authorList>
            <person name="Watanabe M."/>
            <person name="Kojima H."/>
        </authorList>
    </citation>
    <scope>NUCLEOTIDE SEQUENCE [LARGE SCALE GENOMIC DNA]</scope>
    <source>
        <strain evidence="12">Tokyo 01</strain>
    </source>
</reference>
<comment type="caution">
    <text evidence="11">The sequence shown here is derived from an EMBL/GenBank/DDBJ whole genome shotgun (WGS) entry which is preliminary data.</text>
</comment>
<evidence type="ECO:0000256" key="1">
    <source>
        <dbReference type="ARBA" id="ARBA00005450"/>
    </source>
</evidence>
<feature type="binding site" evidence="9">
    <location>
        <begin position="189"/>
        <end position="193"/>
    </location>
    <ligand>
        <name>GTP</name>
        <dbReference type="ChEBI" id="CHEBI:37565"/>
    </ligand>
</feature>
<comment type="catalytic activity">
    <reaction evidence="8 9">
        <text>GTP + H2O = GDP + phosphate + H(+)</text>
        <dbReference type="Rhea" id="RHEA:19669"/>
        <dbReference type="ChEBI" id="CHEBI:15377"/>
        <dbReference type="ChEBI" id="CHEBI:15378"/>
        <dbReference type="ChEBI" id="CHEBI:37565"/>
        <dbReference type="ChEBI" id="CHEBI:43474"/>
        <dbReference type="ChEBI" id="CHEBI:58189"/>
        <dbReference type="EC" id="3.6.5.4"/>
    </reaction>
</comment>
<evidence type="ECO:0000256" key="3">
    <source>
        <dbReference type="ARBA" id="ARBA00022801"/>
    </source>
</evidence>
<evidence type="ECO:0000256" key="9">
    <source>
        <dbReference type="HAMAP-Rule" id="MF_00306"/>
    </source>
</evidence>
<dbReference type="InterPro" id="IPR027417">
    <property type="entry name" value="P-loop_NTPase"/>
</dbReference>
<dbReference type="Pfam" id="PF02978">
    <property type="entry name" value="SRP_SPB"/>
    <property type="match status" value="1"/>
</dbReference>
<dbReference type="Pfam" id="PF02881">
    <property type="entry name" value="SRP54_N"/>
    <property type="match status" value="1"/>
</dbReference>
<dbReference type="Gene3D" id="1.20.120.140">
    <property type="entry name" value="Signal recognition particle SRP54, nucleotide-binding domain"/>
    <property type="match status" value="1"/>
</dbReference>
<dbReference type="InterPro" id="IPR036891">
    <property type="entry name" value="Signal_recog_part_SRP54_M_sf"/>
</dbReference>
<evidence type="ECO:0000256" key="2">
    <source>
        <dbReference type="ARBA" id="ARBA00022741"/>
    </source>
</evidence>
<dbReference type="GO" id="GO:0048500">
    <property type="term" value="C:signal recognition particle"/>
    <property type="evidence" value="ECO:0007669"/>
    <property type="project" value="UniProtKB-UniRule"/>
</dbReference>
<dbReference type="PANTHER" id="PTHR11564:SF5">
    <property type="entry name" value="SIGNAL RECOGNITION PARTICLE SUBUNIT SRP54"/>
    <property type="match status" value="1"/>
</dbReference>
<keyword evidence="12" id="KW-1185">Reference proteome</keyword>
<dbReference type="CDD" id="cd18539">
    <property type="entry name" value="SRP_G"/>
    <property type="match status" value="1"/>
</dbReference>
<dbReference type="SUPFAM" id="SSF47446">
    <property type="entry name" value="Signal peptide-binding domain"/>
    <property type="match status" value="1"/>
</dbReference>
<keyword evidence="7 9" id="KW-0687">Ribonucleoprotein</keyword>
<comment type="subcellular location">
    <subcellularLocation>
        <location evidence="9">Cytoplasm</location>
    </subcellularLocation>
    <text evidence="9">The SRP-RNC complex is targeted to the cytoplasmic membrane.</text>
</comment>
<evidence type="ECO:0000256" key="7">
    <source>
        <dbReference type="ARBA" id="ARBA00023274"/>
    </source>
</evidence>
<evidence type="ECO:0000259" key="10">
    <source>
        <dbReference type="PROSITE" id="PS00300"/>
    </source>
</evidence>
<dbReference type="SMART" id="SM00382">
    <property type="entry name" value="AAA"/>
    <property type="match status" value="1"/>
</dbReference>
<dbReference type="GO" id="GO:0005525">
    <property type="term" value="F:GTP binding"/>
    <property type="evidence" value="ECO:0007669"/>
    <property type="project" value="UniProtKB-UniRule"/>
</dbReference>
<accession>A0A401FR64</accession>
<keyword evidence="4 9" id="KW-0694">RNA-binding</keyword>